<comment type="domain">
    <text evidence="14">The WSXWS motif appears to be necessary for proper protein folding and thereby efficient intracellular transport and cell-surface receptor binding.</text>
</comment>
<feature type="chain" id="PRO_5041481507" description="Prolactin receptor" evidence="14">
    <location>
        <begin position="22"/>
        <end position="506"/>
    </location>
</feature>
<dbReference type="KEGG" id="bspl:114862480"/>
<evidence type="ECO:0000256" key="9">
    <source>
        <dbReference type="ARBA" id="ARBA00022989"/>
    </source>
</evidence>
<dbReference type="SMART" id="SM00060">
    <property type="entry name" value="FN3"/>
    <property type="match status" value="2"/>
</dbReference>
<evidence type="ECO:0000256" key="3">
    <source>
        <dbReference type="ARBA" id="ARBA00019818"/>
    </source>
</evidence>
<keyword evidence="10 14" id="KW-0472">Membrane</keyword>
<dbReference type="Proteomes" id="UP000515150">
    <property type="component" value="Chromosome 9"/>
</dbReference>
<dbReference type="GO" id="GO:0004896">
    <property type="term" value="F:cytokine receptor activity"/>
    <property type="evidence" value="ECO:0007669"/>
    <property type="project" value="TreeGrafter"/>
</dbReference>
<feature type="signal peptide" evidence="14">
    <location>
        <begin position="1"/>
        <end position="21"/>
    </location>
</feature>
<keyword evidence="8 14" id="KW-0862">Zinc</keyword>
<accession>A0A6P7NFY4</accession>
<keyword evidence="5 14" id="KW-0479">Metal-binding</keyword>
<keyword evidence="11 14" id="KW-1015">Disulfide bond</keyword>
<comment type="domain">
    <text evidence="14">The box 1 motif is required for JAK interaction and/or activation.</text>
</comment>
<evidence type="ECO:0000259" key="15">
    <source>
        <dbReference type="PROSITE" id="PS50853"/>
    </source>
</evidence>
<evidence type="ECO:0000256" key="7">
    <source>
        <dbReference type="ARBA" id="ARBA00022737"/>
    </source>
</evidence>
<dbReference type="CTD" id="561846"/>
<dbReference type="Gene3D" id="2.60.40.10">
    <property type="entry name" value="Immunoglobulins"/>
    <property type="match status" value="2"/>
</dbReference>
<dbReference type="FunFam" id="2.60.40.10:FF:000287">
    <property type="entry name" value="Prolactin receptor"/>
    <property type="match status" value="1"/>
</dbReference>
<evidence type="ECO:0000256" key="13">
    <source>
        <dbReference type="ARBA" id="ARBA00023180"/>
    </source>
</evidence>
<dbReference type="OrthoDB" id="8858139at2759"/>
<gene>
    <name evidence="17" type="primary">prlrb</name>
    <name evidence="14" type="synonym">PRLR</name>
</gene>
<dbReference type="InterPro" id="IPR015152">
    <property type="entry name" value="Growth/epo_recpt_lig-bind"/>
</dbReference>
<evidence type="ECO:0000256" key="10">
    <source>
        <dbReference type="ARBA" id="ARBA00023136"/>
    </source>
</evidence>
<evidence type="ECO:0000256" key="14">
    <source>
        <dbReference type="RuleBase" id="RU365035"/>
    </source>
</evidence>
<keyword evidence="6 14" id="KW-0732">Signal</keyword>
<dbReference type="SUPFAM" id="SSF49265">
    <property type="entry name" value="Fibronectin type III"/>
    <property type="match status" value="2"/>
</dbReference>
<name>A0A6P7NFY4_BETSP</name>
<organism evidence="16 17">
    <name type="scientific">Betta splendens</name>
    <name type="common">Siamese fighting fish</name>
    <dbReference type="NCBI Taxonomy" id="158456"/>
    <lineage>
        <taxon>Eukaryota</taxon>
        <taxon>Metazoa</taxon>
        <taxon>Chordata</taxon>
        <taxon>Craniata</taxon>
        <taxon>Vertebrata</taxon>
        <taxon>Euteleostomi</taxon>
        <taxon>Actinopterygii</taxon>
        <taxon>Neopterygii</taxon>
        <taxon>Teleostei</taxon>
        <taxon>Neoteleostei</taxon>
        <taxon>Acanthomorphata</taxon>
        <taxon>Anabantaria</taxon>
        <taxon>Anabantiformes</taxon>
        <taxon>Anabantoidei</taxon>
        <taxon>Osphronemidae</taxon>
        <taxon>Betta</taxon>
    </lineage>
</organism>
<dbReference type="CDD" id="cd00063">
    <property type="entry name" value="FN3"/>
    <property type="match status" value="1"/>
</dbReference>
<dbReference type="GeneID" id="114862480"/>
<evidence type="ECO:0000256" key="6">
    <source>
        <dbReference type="ARBA" id="ARBA00022729"/>
    </source>
</evidence>
<keyword evidence="12 14" id="KW-0675">Receptor</keyword>
<evidence type="ECO:0000256" key="11">
    <source>
        <dbReference type="ARBA" id="ARBA00023157"/>
    </source>
</evidence>
<comment type="similarity">
    <text evidence="2 14">Belongs to the type I cytokine receptor family. Type 1 subfamily.</text>
</comment>
<evidence type="ECO:0000256" key="1">
    <source>
        <dbReference type="ARBA" id="ARBA00004479"/>
    </source>
</evidence>
<evidence type="ECO:0000313" key="17">
    <source>
        <dbReference type="RefSeq" id="XP_029018651.1"/>
    </source>
</evidence>
<keyword evidence="13" id="KW-0325">Glycoprotein</keyword>
<evidence type="ECO:0000256" key="5">
    <source>
        <dbReference type="ARBA" id="ARBA00022723"/>
    </source>
</evidence>
<keyword evidence="16" id="KW-1185">Reference proteome</keyword>
<dbReference type="FunFam" id="2.60.40.10:FF:000358">
    <property type="entry name" value="Prolactin receptor"/>
    <property type="match status" value="1"/>
</dbReference>
<dbReference type="RefSeq" id="XP_029018651.1">
    <property type="nucleotide sequence ID" value="XM_029162818.3"/>
</dbReference>
<comment type="function">
    <text evidence="14">This is a receptor for the anterior pituitary hormone prolactin.</text>
</comment>
<evidence type="ECO:0000313" key="16">
    <source>
        <dbReference type="Proteomes" id="UP000515150"/>
    </source>
</evidence>
<dbReference type="InParanoid" id="A0A6P7NFY4"/>
<protein>
    <recommendedName>
        <fullName evidence="3 14">Prolactin receptor</fullName>
        <shortName evidence="14">PRL-R</shortName>
    </recommendedName>
</protein>
<evidence type="ECO:0000256" key="2">
    <source>
        <dbReference type="ARBA" id="ARBA00007885"/>
    </source>
</evidence>
<sequence>MTGDLGPLLLALLSVAAMCNSMSPPGKPVLLGCISPEKETFTCWWEPGSDGGLPTTHRLLYKKDRFNETYECPDYNSAGKNSCFFDKAQTSIWVDYSLWVVASNALGNSTSDYLKTDLMEIVKPNSPENVTLVVEQRDNSQCLDVRWKPPHNIDTKSGWATIKYEVRIKEEDRNLWKEFTSGTQTNFVLYNIDPGVTFVAQVRCRLDHSTWSEWSNVTSIKVPNYFQKEKPFWIIISIVTLVSFITPMCLLITKRESVRQFLLPSVPGPKISGVDVKLLKFGQPGDITNALIISHNLPPLVPLEDEVEEYILVSDNVDEHLPDTCGSQIRKKSLIPTGFYLDLNIPVDNEADNVIKNSSVSEVTSSDMGAMQRHLCPGHADTNCQSSANFSGAAENVTQPLANSSYVDVQTHDIREVNYSRVDEVKGDTIILVEQDNAPGYMDIQRQDENVALDYSRVQEVQADDTVVLEKRRAAAASPGEKQKLGSRPCTELSSEYVMSVPAASV</sequence>
<feature type="domain" description="Fibronectin type-III" evidence="15">
    <location>
        <begin position="126"/>
        <end position="225"/>
    </location>
</feature>
<dbReference type="Pfam" id="PF00041">
    <property type="entry name" value="fn3"/>
    <property type="match status" value="1"/>
</dbReference>
<evidence type="ECO:0000256" key="4">
    <source>
        <dbReference type="ARBA" id="ARBA00022692"/>
    </source>
</evidence>
<keyword evidence="7" id="KW-0677">Repeat</keyword>
<proteinExistence type="inferred from homology"/>
<dbReference type="Pfam" id="PF09067">
    <property type="entry name" value="EpoR_lig-bind"/>
    <property type="match status" value="1"/>
</dbReference>
<keyword evidence="9 14" id="KW-1133">Transmembrane helix</keyword>
<keyword evidence="4 14" id="KW-0812">Transmembrane</keyword>
<evidence type="ECO:0000256" key="12">
    <source>
        <dbReference type="ARBA" id="ARBA00023170"/>
    </source>
</evidence>
<dbReference type="GO" id="GO:0046872">
    <property type="term" value="F:metal ion binding"/>
    <property type="evidence" value="ECO:0007669"/>
    <property type="project" value="UniProtKB-KW"/>
</dbReference>
<dbReference type="AlphaFoldDB" id="A0A6P7NFY4"/>
<dbReference type="InterPro" id="IPR036116">
    <property type="entry name" value="FN3_sf"/>
</dbReference>
<reference evidence="17" key="1">
    <citation type="submission" date="2025-08" db="UniProtKB">
        <authorList>
            <consortium name="RefSeq"/>
        </authorList>
    </citation>
    <scope>IDENTIFICATION</scope>
</reference>
<dbReference type="InterPro" id="IPR003961">
    <property type="entry name" value="FN3_dom"/>
</dbReference>
<dbReference type="PANTHER" id="PTHR23036">
    <property type="entry name" value="CYTOKINE RECEPTOR"/>
    <property type="match status" value="1"/>
</dbReference>
<dbReference type="InterPro" id="IPR013783">
    <property type="entry name" value="Ig-like_fold"/>
</dbReference>
<evidence type="ECO:0000256" key="8">
    <source>
        <dbReference type="ARBA" id="ARBA00022833"/>
    </source>
</evidence>
<dbReference type="PROSITE" id="PS50853">
    <property type="entry name" value="FN3"/>
    <property type="match status" value="1"/>
</dbReference>
<dbReference type="GO" id="GO:0009897">
    <property type="term" value="C:external side of plasma membrane"/>
    <property type="evidence" value="ECO:0007669"/>
    <property type="project" value="TreeGrafter"/>
</dbReference>
<feature type="transmembrane region" description="Helical" evidence="14">
    <location>
        <begin position="232"/>
        <end position="253"/>
    </location>
</feature>
<comment type="subcellular location">
    <subcellularLocation>
        <location evidence="1 14">Membrane</location>
        <topology evidence="1 14">Single-pass type I membrane protein</topology>
    </subcellularLocation>
</comment>
<dbReference type="InterPro" id="IPR050379">
    <property type="entry name" value="Type-I_Cytokine_Rcpt"/>
</dbReference>
<dbReference type="GO" id="GO:0043235">
    <property type="term" value="C:receptor complex"/>
    <property type="evidence" value="ECO:0007669"/>
    <property type="project" value="TreeGrafter"/>
</dbReference>
<dbReference type="GO" id="GO:0019955">
    <property type="term" value="F:cytokine binding"/>
    <property type="evidence" value="ECO:0007669"/>
    <property type="project" value="TreeGrafter"/>
</dbReference>
<dbReference type="PANTHER" id="PTHR23036:SF86">
    <property type="entry name" value="PROLACTIN RECEPTOR"/>
    <property type="match status" value="1"/>
</dbReference>